<dbReference type="PROSITE" id="PS50089">
    <property type="entry name" value="ZF_RING_2"/>
    <property type="match status" value="1"/>
</dbReference>
<dbReference type="Gene3D" id="3.30.40.10">
    <property type="entry name" value="Zinc/RING finger domain, C3HC4 (zinc finger)"/>
    <property type="match status" value="2"/>
</dbReference>
<evidence type="ECO:0000256" key="4">
    <source>
        <dbReference type="PROSITE-ProRule" id="PRU00502"/>
    </source>
</evidence>
<dbReference type="PANTHER" id="PTHR24007:SF7">
    <property type="entry name" value="BRCA1-ASSOCIATED PROTEIN"/>
    <property type="match status" value="1"/>
</dbReference>
<dbReference type="AlphaFoldDB" id="A0A1X2G842"/>
<evidence type="ECO:0000256" key="2">
    <source>
        <dbReference type="ARBA" id="ARBA00022771"/>
    </source>
</evidence>
<evidence type="ECO:0000259" key="6">
    <source>
        <dbReference type="PROSITE" id="PS50089"/>
    </source>
</evidence>
<dbReference type="CDD" id="cd16457">
    <property type="entry name" value="RING-H2_BRAP2"/>
    <property type="match status" value="1"/>
</dbReference>
<evidence type="ECO:0000259" key="7">
    <source>
        <dbReference type="PROSITE" id="PS50271"/>
    </source>
</evidence>
<keyword evidence="1" id="KW-0479">Metal-binding</keyword>
<dbReference type="SUPFAM" id="SSF57850">
    <property type="entry name" value="RING/U-box"/>
    <property type="match status" value="1"/>
</dbReference>
<dbReference type="SMART" id="SM00290">
    <property type="entry name" value="ZnF_UBP"/>
    <property type="match status" value="1"/>
</dbReference>
<dbReference type="Pfam" id="PF07576">
    <property type="entry name" value="BRAP2"/>
    <property type="match status" value="1"/>
</dbReference>
<dbReference type="InterPro" id="IPR047243">
    <property type="entry name" value="RING-H2_BRAP2"/>
</dbReference>
<gene>
    <name evidence="8" type="ORF">DM01DRAFT_1348599</name>
</gene>
<dbReference type="EMBL" id="MCGT01000033">
    <property type="protein sequence ID" value="ORX47464.1"/>
    <property type="molecule type" value="Genomic_DNA"/>
</dbReference>
<evidence type="ECO:0000313" key="9">
    <source>
        <dbReference type="Proteomes" id="UP000242146"/>
    </source>
</evidence>
<dbReference type="OrthoDB" id="273556at2759"/>
<evidence type="ECO:0000256" key="5">
    <source>
        <dbReference type="SAM" id="Coils"/>
    </source>
</evidence>
<feature type="coiled-coil region" evidence="5">
    <location>
        <begin position="375"/>
        <end position="409"/>
    </location>
</feature>
<feature type="domain" description="UBP-type" evidence="7">
    <location>
        <begin position="201"/>
        <end position="305"/>
    </location>
</feature>
<comment type="caution">
    <text evidence="8">The sequence shown here is derived from an EMBL/GenBank/DDBJ whole genome shotgun (WGS) entry which is preliminary data.</text>
</comment>
<name>A0A1X2G842_9FUNG</name>
<sequence length="465" mass="52147">MATTKGPPVGLVSILPNTFPQQAILHVYRSLEDLHLDDQQRGNLKFLDEPTQQRATTLCAMAIPSYVSMADFLQFVAPVDPFVSHYRVIRDATPHTYMILMTFRDSDTALEFYKQYDHQKFSSLEDDECLVAYVTSIGVQDSLVSPLSFPFNTQPDIADDPHCPVCLEPLDGAATGLFTISCQHTFHVHCISQWGDNSNGNQQPASSSTTPSKLSLFTVIPHEESANQCQGCDLTTQLWLCLVCGHIGCGRQEQGHALAHYQATNHIYALEIDSKRVWDYAGDGYVHRLVQNAVDGKLVELPGQEDTPNEAGKLDAMAVEYSYLLTSQLDSQRMYYEDRIKQVVQDISDLSLDCDEKSSRLALLQQTRLVQDRERTSLSQAIQSHEKENAKLKQKVTSWKDKTKAIENKYLEEDEMSASLVRNNAIAQQLIDRIQEQIAVKAQHCQELMAKLAAQDTTQDTSPST</sequence>
<protein>
    <submittedName>
        <fullName evidence="8">Zf-UBP-domain-containing protein</fullName>
    </submittedName>
</protein>
<dbReference type="GO" id="GO:0008270">
    <property type="term" value="F:zinc ion binding"/>
    <property type="evidence" value="ECO:0007669"/>
    <property type="project" value="UniProtKB-KW"/>
</dbReference>
<evidence type="ECO:0000256" key="1">
    <source>
        <dbReference type="ARBA" id="ARBA00022723"/>
    </source>
</evidence>
<keyword evidence="3" id="KW-0862">Zinc</keyword>
<keyword evidence="2 4" id="KW-0863">Zinc-finger</keyword>
<organism evidence="8 9">
    <name type="scientific">Hesseltinella vesiculosa</name>
    <dbReference type="NCBI Taxonomy" id="101127"/>
    <lineage>
        <taxon>Eukaryota</taxon>
        <taxon>Fungi</taxon>
        <taxon>Fungi incertae sedis</taxon>
        <taxon>Mucoromycota</taxon>
        <taxon>Mucoromycotina</taxon>
        <taxon>Mucoromycetes</taxon>
        <taxon>Mucorales</taxon>
        <taxon>Cunninghamellaceae</taxon>
        <taxon>Hesseltinella</taxon>
    </lineage>
</organism>
<dbReference type="GO" id="GO:0061630">
    <property type="term" value="F:ubiquitin protein ligase activity"/>
    <property type="evidence" value="ECO:0007669"/>
    <property type="project" value="TreeGrafter"/>
</dbReference>
<evidence type="ECO:0000313" key="8">
    <source>
        <dbReference type="EMBL" id="ORX47464.1"/>
    </source>
</evidence>
<proteinExistence type="predicted"/>
<keyword evidence="9" id="KW-1185">Reference proteome</keyword>
<dbReference type="Pfam" id="PF02148">
    <property type="entry name" value="zf-UBP"/>
    <property type="match status" value="1"/>
</dbReference>
<dbReference type="InterPro" id="IPR001841">
    <property type="entry name" value="Znf_RING"/>
</dbReference>
<accession>A0A1X2G842</accession>
<evidence type="ECO:0000256" key="3">
    <source>
        <dbReference type="ARBA" id="ARBA00022833"/>
    </source>
</evidence>
<dbReference type="InterPro" id="IPR001607">
    <property type="entry name" value="Znf_UBP"/>
</dbReference>
<feature type="domain" description="RING-type" evidence="6">
    <location>
        <begin position="163"/>
        <end position="233"/>
    </location>
</feature>
<dbReference type="STRING" id="101127.A0A1X2G842"/>
<dbReference type="PANTHER" id="PTHR24007">
    <property type="entry name" value="BRCA1-ASSOCIATED PROTEIN"/>
    <property type="match status" value="1"/>
</dbReference>
<dbReference type="GO" id="GO:0016567">
    <property type="term" value="P:protein ubiquitination"/>
    <property type="evidence" value="ECO:0007669"/>
    <property type="project" value="TreeGrafter"/>
</dbReference>
<dbReference type="SMART" id="SM00184">
    <property type="entry name" value="RING"/>
    <property type="match status" value="1"/>
</dbReference>
<dbReference type="Pfam" id="PF13639">
    <property type="entry name" value="zf-RING_2"/>
    <property type="match status" value="1"/>
</dbReference>
<dbReference type="Proteomes" id="UP000242146">
    <property type="component" value="Unassembled WGS sequence"/>
</dbReference>
<keyword evidence="5" id="KW-0175">Coiled coil</keyword>
<dbReference type="InterPro" id="IPR011422">
    <property type="entry name" value="BRAP2/ETP1_RRM"/>
</dbReference>
<dbReference type="InterPro" id="IPR013083">
    <property type="entry name" value="Znf_RING/FYVE/PHD"/>
</dbReference>
<reference evidence="8 9" key="1">
    <citation type="submission" date="2016-07" db="EMBL/GenBank/DDBJ databases">
        <title>Pervasive Adenine N6-methylation of Active Genes in Fungi.</title>
        <authorList>
            <consortium name="DOE Joint Genome Institute"/>
            <person name="Mondo S.J."/>
            <person name="Dannebaum R.O."/>
            <person name="Kuo R.C."/>
            <person name="Labutti K."/>
            <person name="Haridas S."/>
            <person name="Kuo A."/>
            <person name="Salamov A."/>
            <person name="Ahrendt S.R."/>
            <person name="Lipzen A."/>
            <person name="Sullivan W."/>
            <person name="Andreopoulos W.B."/>
            <person name="Clum A."/>
            <person name="Lindquist E."/>
            <person name="Daum C."/>
            <person name="Ramamoorthy G.K."/>
            <person name="Gryganskyi A."/>
            <person name="Culley D."/>
            <person name="Magnuson J.K."/>
            <person name="James T.Y."/>
            <person name="O'Malley M.A."/>
            <person name="Stajich J.E."/>
            <person name="Spatafora J.W."/>
            <person name="Visel A."/>
            <person name="Grigoriev I.V."/>
        </authorList>
    </citation>
    <scope>NUCLEOTIDE SEQUENCE [LARGE SCALE GENOMIC DNA]</scope>
    <source>
        <strain evidence="8 9">NRRL 3301</strain>
    </source>
</reference>
<dbReference type="GO" id="GO:0005737">
    <property type="term" value="C:cytoplasm"/>
    <property type="evidence" value="ECO:0007669"/>
    <property type="project" value="TreeGrafter"/>
</dbReference>
<dbReference type="GO" id="GO:0007265">
    <property type="term" value="P:Ras protein signal transduction"/>
    <property type="evidence" value="ECO:0007669"/>
    <property type="project" value="TreeGrafter"/>
</dbReference>
<dbReference type="PROSITE" id="PS50271">
    <property type="entry name" value="ZF_UBP"/>
    <property type="match status" value="1"/>
</dbReference>